<reference evidence="1 2" key="1">
    <citation type="journal article" date="2019" name="Sci. Rep.">
        <title>Orb-weaving spider Araneus ventricosus genome elucidates the spidroin gene catalogue.</title>
        <authorList>
            <person name="Kono N."/>
            <person name="Nakamura H."/>
            <person name="Ohtoshi R."/>
            <person name="Moran D.A.P."/>
            <person name="Shinohara A."/>
            <person name="Yoshida Y."/>
            <person name="Fujiwara M."/>
            <person name="Mori M."/>
            <person name="Tomita M."/>
            <person name="Arakawa K."/>
        </authorList>
    </citation>
    <scope>NUCLEOTIDE SEQUENCE [LARGE SCALE GENOMIC DNA]</scope>
</reference>
<keyword evidence="2" id="KW-1185">Reference proteome</keyword>
<sequence>MDSASLILKAIEHFARMSHIRASRYAVKHWITFARDVSYITAGETVSNSFYAAVSSEEQVTFRTSCKSDQARFHIGLATNEGNTANVLTEQATCYTVLFCSSLRGNVRSFSKLVTY</sequence>
<comment type="caution">
    <text evidence="1">The sequence shown here is derived from an EMBL/GenBank/DDBJ whole genome shotgun (WGS) entry which is preliminary data.</text>
</comment>
<dbReference type="Proteomes" id="UP000499080">
    <property type="component" value="Unassembled WGS sequence"/>
</dbReference>
<dbReference type="EMBL" id="BGPR01005292">
    <property type="protein sequence ID" value="GBN08775.1"/>
    <property type="molecule type" value="Genomic_DNA"/>
</dbReference>
<name>A0A4Y2L2D6_ARAVE</name>
<dbReference type="AlphaFoldDB" id="A0A4Y2L2D6"/>
<accession>A0A4Y2L2D6</accession>
<proteinExistence type="predicted"/>
<evidence type="ECO:0000313" key="2">
    <source>
        <dbReference type="Proteomes" id="UP000499080"/>
    </source>
</evidence>
<gene>
    <name evidence="1" type="ORF">AVEN_23561_1</name>
</gene>
<protein>
    <submittedName>
        <fullName evidence="1">Uncharacterized protein</fullName>
    </submittedName>
</protein>
<evidence type="ECO:0000313" key="1">
    <source>
        <dbReference type="EMBL" id="GBN08775.1"/>
    </source>
</evidence>
<organism evidence="1 2">
    <name type="scientific">Araneus ventricosus</name>
    <name type="common">Orbweaver spider</name>
    <name type="synonym">Epeira ventricosa</name>
    <dbReference type="NCBI Taxonomy" id="182803"/>
    <lineage>
        <taxon>Eukaryota</taxon>
        <taxon>Metazoa</taxon>
        <taxon>Ecdysozoa</taxon>
        <taxon>Arthropoda</taxon>
        <taxon>Chelicerata</taxon>
        <taxon>Arachnida</taxon>
        <taxon>Araneae</taxon>
        <taxon>Araneomorphae</taxon>
        <taxon>Entelegynae</taxon>
        <taxon>Araneoidea</taxon>
        <taxon>Araneidae</taxon>
        <taxon>Araneus</taxon>
    </lineage>
</organism>